<dbReference type="Pfam" id="PF00730">
    <property type="entry name" value="HhH-GPD"/>
    <property type="match status" value="1"/>
</dbReference>
<keyword evidence="4" id="KW-1185">Reference proteome</keyword>
<protein>
    <submittedName>
        <fullName evidence="3">DNA glycosylase</fullName>
    </submittedName>
</protein>
<dbReference type="PANTHER" id="PTHR47203">
    <property type="match status" value="1"/>
</dbReference>
<feature type="domain" description="HhH-GPD" evidence="2">
    <location>
        <begin position="137"/>
        <end position="294"/>
    </location>
</feature>
<dbReference type="GO" id="GO:0006284">
    <property type="term" value="P:base-excision repair"/>
    <property type="evidence" value="ECO:0007669"/>
    <property type="project" value="InterPro"/>
</dbReference>
<organism evidence="3 4">
    <name type="scientific">Chloropicon roscoffensis</name>
    <dbReference type="NCBI Taxonomy" id="1461544"/>
    <lineage>
        <taxon>Eukaryota</taxon>
        <taxon>Viridiplantae</taxon>
        <taxon>Chlorophyta</taxon>
        <taxon>Chloropicophyceae</taxon>
        <taxon>Chloropicales</taxon>
        <taxon>Chloropicaceae</taxon>
        <taxon>Chloropicon</taxon>
    </lineage>
</organism>
<evidence type="ECO:0000256" key="1">
    <source>
        <dbReference type="SAM" id="MobiDB-lite"/>
    </source>
</evidence>
<dbReference type="Gene3D" id="1.10.340.30">
    <property type="entry name" value="Hypothetical protein, domain 2"/>
    <property type="match status" value="1"/>
</dbReference>
<dbReference type="EMBL" id="CP151505">
    <property type="protein sequence ID" value="WZN62162.1"/>
    <property type="molecule type" value="Genomic_DNA"/>
</dbReference>
<reference evidence="3 4" key="1">
    <citation type="submission" date="2024-03" db="EMBL/GenBank/DDBJ databases">
        <title>Complete genome sequence of the green alga Chloropicon roscoffensis RCC1871.</title>
        <authorList>
            <person name="Lemieux C."/>
            <person name="Pombert J.-F."/>
            <person name="Otis C."/>
            <person name="Turmel M."/>
        </authorList>
    </citation>
    <scope>NUCLEOTIDE SEQUENCE [LARGE SCALE GENOMIC DNA]</scope>
    <source>
        <strain evidence="3 4">RCC1871</strain>
    </source>
</reference>
<name>A0AAX4P835_9CHLO</name>
<dbReference type="PANTHER" id="PTHR47203:SF1">
    <property type="entry name" value="HYPOTHETICAL BASE EXCISION DNA REPAIR PROTEIN (EUROFUNG)"/>
    <property type="match status" value="1"/>
</dbReference>
<dbReference type="SUPFAM" id="SSF48150">
    <property type="entry name" value="DNA-glycosylase"/>
    <property type="match status" value="1"/>
</dbReference>
<dbReference type="AlphaFoldDB" id="A0AAX4P835"/>
<accession>A0AAX4P835</accession>
<dbReference type="SMART" id="SM00478">
    <property type="entry name" value="ENDO3c"/>
    <property type="match status" value="1"/>
</dbReference>
<feature type="compositionally biased region" description="Basic and acidic residues" evidence="1">
    <location>
        <begin position="55"/>
        <end position="74"/>
    </location>
</feature>
<dbReference type="InterPro" id="IPR011257">
    <property type="entry name" value="DNA_glycosylase"/>
</dbReference>
<proteinExistence type="predicted"/>
<feature type="compositionally biased region" description="Low complexity" evidence="1">
    <location>
        <begin position="1"/>
        <end position="12"/>
    </location>
</feature>
<evidence type="ECO:0000259" key="2">
    <source>
        <dbReference type="SMART" id="SM00478"/>
    </source>
</evidence>
<evidence type="ECO:0000313" key="3">
    <source>
        <dbReference type="EMBL" id="WZN62162.1"/>
    </source>
</evidence>
<gene>
    <name evidence="3" type="ORF">HKI87_05g36980</name>
</gene>
<dbReference type="Gene3D" id="1.10.1670.10">
    <property type="entry name" value="Helix-hairpin-Helix base-excision DNA repair enzymes (C-terminal)"/>
    <property type="match status" value="1"/>
</dbReference>
<evidence type="ECO:0000313" key="4">
    <source>
        <dbReference type="Proteomes" id="UP001472866"/>
    </source>
</evidence>
<dbReference type="InterPro" id="IPR003265">
    <property type="entry name" value="HhH-GPD_domain"/>
</dbReference>
<dbReference type="GO" id="GO:0140097">
    <property type="term" value="F:catalytic activity, acting on DNA"/>
    <property type="evidence" value="ECO:0007669"/>
    <property type="project" value="UniProtKB-ARBA"/>
</dbReference>
<dbReference type="GO" id="GO:0016787">
    <property type="term" value="F:hydrolase activity"/>
    <property type="evidence" value="ECO:0007669"/>
    <property type="project" value="UniProtKB-ARBA"/>
</dbReference>
<dbReference type="InterPro" id="IPR023170">
    <property type="entry name" value="HhH_base_excis_C"/>
</dbReference>
<feature type="region of interest" description="Disordered" evidence="1">
    <location>
        <begin position="1"/>
        <end position="91"/>
    </location>
</feature>
<sequence>MVSRTTTRTARAAKAEGARHGIVKKRTLLEKLSNGAKKEARSSNQVVTKTKRERNKGVKAEAKRDGCEWTREESGDGDEGPFPGFSRPHPEECRSVTRVLTDLHGDPSRDWQSEDEDRLQVEVERVSVLDSLVGTILSQNTTDKTSHKAYASLKRSFPTWESVRVGDPALVAESIRVGGLSEIKTRRIQSILNAVREERGECSLEHLRSQTSESVKEYLSKFKGVGPKTISCVLMFCLERPEFPVDVHVWKIAISLGWVPARATREQTYEHLNRRVPDDVKYSLHVLLVEHGKVYQNDVKLLRPCVKEALEGRDEGRLARPM</sequence>
<dbReference type="Proteomes" id="UP001472866">
    <property type="component" value="Chromosome 05"/>
</dbReference>
<dbReference type="CDD" id="cd00056">
    <property type="entry name" value="ENDO3c"/>
    <property type="match status" value="1"/>
</dbReference>